<dbReference type="HAMAP" id="MF_03130">
    <property type="entry name" value="mec17"/>
    <property type="match status" value="1"/>
</dbReference>
<feature type="compositionally biased region" description="Polar residues" evidence="6">
    <location>
        <begin position="626"/>
        <end position="638"/>
    </location>
</feature>
<protein>
    <recommendedName>
        <fullName evidence="4 5">Alpha-tubulin N-acetyltransferase</fullName>
        <shortName evidence="5">Alpha-TAT</shortName>
        <shortName evidence="5">TAT</shortName>
        <ecNumber evidence="4 5">2.3.1.108</ecNumber>
    </recommendedName>
    <alternativeName>
        <fullName evidence="5">Acetyltransferase mec-17 homolog</fullName>
    </alternativeName>
</protein>
<feature type="binding site" evidence="5">
    <location>
        <begin position="121"/>
        <end position="134"/>
    </location>
    <ligand>
        <name>acetyl-CoA</name>
        <dbReference type="ChEBI" id="CHEBI:57288"/>
    </ligand>
</feature>
<comment type="catalytic activity">
    <reaction evidence="3 5">
        <text>L-lysyl-[alpha-tubulin] + acetyl-CoA = N(6)-acetyl-L-lysyl-[alpha-tubulin] + CoA + H(+)</text>
        <dbReference type="Rhea" id="RHEA:15277"/>
        <dbReference type="Rhea" id="RHEA-COMP:11278"/>
        <dbReference type="Rhea" id="RHEA-COMP:11279"/>
        <dbReference type="ChEBI" id="CHEBI:15378"/>
        <dbReference type="ChEBI" id="CHEBI:29969"/>
        <dbReference type="ChEBI" id="CHEBI:57287"/>
        <dbReference type="ChEBI" id="CHEBI:57288"/>
        <dbReference type="ChEBI" id="CHEBI:61930"/>
        <dbReference type="EC" id="2.3.1.108"/>
    </reaction>
</comment>
<dbReference type="PANTHER" id="PTHR12327:SF0">
    <property type="entry name" value="ALPHA-TUBULIN N-ACETYLTRANSFERASE 1"/>
    <property type="match status" value="1"/>
</dbReference>
<feature type="compositionally biased region" description="Low complexity" evidence="6">
    <location>
        <begin position="579"/>
        <end position="597"/>
    </location>
</feature>
<dbReference type="OrthoDB" id="447510at2759"/>
<comment type="similarity">
    <text evidence="5">Belongs to the acetyltransferase ATAT1 family.</text>
</comment>
<feature type="region of interest" description="Disordered" evidence="6">
    <location>
        <begin position="357"/>
        <end position="379"/>
    </location>
</feature>
<feature type="compositionally biased region" description="Polar residues" evidence="6">
    <location>
        <begin position="408"/>
        <end position="418"/>
    </location>
</feature>
<dbReference type="EMBL" id="OU898279">
    <property type="protein sequence ID" value="CAG9833103.1"/>
    <property type="molecule type" value="Genomic_DNA"/>
</dbReference>
<evidence type="ECO:0000256" key="3">
    <source>
        <dbReference type="ARBA" id="ARBA00051998"/>
    </source>
</evidence>
<keyword evidence="2 5" id="KW-0012">Acyltransferase</keyword>
<feature type="region of interest" description="Disordered" evidence="6">
    <location>
        <begin position="395"/>
        <end position="418"/>
    </location>
</feature>
<dbReference type="AlphaFoldDB" id="A0A9N9XEQ0"/>
<dbReference type="EC" id="2.3.1.108" evidence="4 5"/>
<name>A0A9N9XEQ0_DIABA</name>
<feature type="region of interest" description="Disordered" evidence="6">
    <location>
        <begin position="529"/>
        <end position="605"/>
    </location>
</feature>
<organism evidence="8 9">
    <name type="scientific">Diabrotica balteata</name>
    <name type="common">Banded cucumber beetle</name>
    <dbReference type="NCBI Taxonomy" id="107213"/>
    <lineage>
        <taxon>Eukaryota</taxon>
        <taxon>Metazoa</taxon>
        <taxon>Ecdysozoa</taxon>
        <taxon>Arthropoda</taxon>
        <taxon>Hexapoda</taxon>
        <taxon>Insecta</taxon>
        <taxon>Pterygota</taxon>
        <taxon>Neoptera</taxon>
        <taxon>Endopterygota</taxon>
        <taxon>Coleoptera</taxon>
        <taxon>Polyphaga</taxon>
        <taxon>Cucujiformia</taxon>
        <taxon>Chrysomeloidea</taxon>
        <taxon>Chrysomelidae</taxon>
        <taxon>Galerucinae</taxon>
        <taxon>Diabroticina</taxon>
        <taxon>Diabroticites</taxon>
        <taxon>Diabrotica</taxon>
    </lineage>
</organism>
<dbReference type="Pfam" id="PF05301">
    <property type="entry name" value="Acetyltransf_16"/>
    <property type="match status" value="1"/>
</dbReference>
<evidence type="ECO:0000256" key="6">
    <source>
        <dbReference type="SAM" id="MobiDB-lite"/>
    </source>
</evidence>
<dbReference type="InterPro" id="IPR007965">
    <property type="entry name" value="GNAT_ATAT"/>
</dbReference>
<keyword evidence="1 5" id="KW-0808">Transferase</keyword>
<comment type="caution">
    <text evidence="5">Lacks conserved residue(s) required for the propagation of feature annotation.</text>
</comment>
<dbReference type="GO" id="GO:0048666">
    <property type="term" value="P:neuron development"/>
    <property type="evidence" value="ECO:0007669"/>
    <property type="project" value="UniProtKB-UniRule"/>
</dbReference>
<sequence>MEFNYNINEIFKSPIVEINHSLIPPGYTGDRRALRDVVTKVSDIVNAMGEASASAQGLTKPVTTADRLRNSEHKLYFLIDNNANGGRGAVTGMLKTGNKSLYVFDRDGVHYQVAPPCLLDFYIHESRQRNGLGKQLFEYMLQRENVEPVQMAIDRPSEKLLGFFNKHYQLNEPVKQMNNYVVYDGFFPSKEQIAPPEPEIEDARSVTNFKKNSANGLQAFQAPLGRYGAPRPPCSMGQIIHNQSTMDQRKEPAGVQSLPATNYVGTSYSPQTNSYKTQSTPNMYYGNQYQNNLNQYQSNVVSNQAQVDSANIQNVNYQNQNYSYPTSNVNNTYNTTAANVNEYPNQMNYTGYPHQQSGNGKWAMGDSQNVQTDQQYQTTAPTISSARVANGIIDHGQADRSVNKDPLISSQDSRVSQGLNQQHYNPSQMTQSAIYQPTHSTYSVQGLRQPQIAQTVPNLSIQQRYPTDIQQSQTYVNQPNQQNMIIPKETTQTPVASMHQLNQPQSPVMLNVVPQQYTHQQMQQEVKYNPSLVPPSNSFENPRQFTQPQSQQVAAPTQQYNSITPHVQQQNGMGDSNLQNQSHQPQGHSQQQYYSQQVATSGDSRQQYLQTDQNQVTHLNIKRSESTNPIASTVQMSPNVKPELSKTQVPEIPQANYVPGIGEARTEQQFHSPLNAAGQTNLQYSQNQPNWEQNRIGTVIQSAPYNQAEQRNEQSKLTQLPQGHQFNVAHQTVENQSQSVQQFQNNEQRFQNHENTDTSRGLDVRDTFGQNLSQTNNQNQESVQPNYHMMNASNTNTFNTQNHSLPAPKHAEIQQSMGEIHPTSSYQYVQANSGSYRPPQQISSLPNSTQDQNITSTGVAQQSHQTVNRQQSTAHYAQQLRPIGQFQAQGIPVSSITTTDSIAAQQPSIPTNQYQQNYQNQPTTAEANQTHLNINQLSTYQENAQIRPSQHQLNSQQSSAYTQQNIGQYLHNPNSPPQPQAPILMQQHTPVLNTVQGNVSATTAGQIGYQLKQHEQIQPKQAGDYLAQPHSNPSFQGNTAGQVGYQLKQQEQIQPKQGEDYLLAQPHSNPSFQGNTAGQVGYHLKQHEQIQPKQAGEYLAQPHSNTSFHGNINKQTKTTKSAAELFKTNAFQPTSISKLAKRHLNKITQPTECDLIYGYPPQRNESPILNAPIPSIRQRS</sequence>
<evidence type="ECO:0000256" key="2">
    <source>
        <dbReference type="ARBA" id="ARBA00023315"/>
    </source>
</evidence>
<feature type="site" description="Crucial for catalytic activity" evidence="5">
    <location>
        <position position="56"/>
    </location>
</feature>
<dbReference type="InterPro" id="IPR038746">
    <property type="entry name" value="Atat"/>
</dbReference>
<evidence type="ECO:0000313" key="9">
    <source>
        <dbReference type="Proteomes" id="UP001153709"/>
    </source>
</evidence>
<dbReference type="GO" id="GO:0070507">
    <property type="term" value="P:regulation of microtubule cytoskeleton organization"/>
    <property type="evidence" value="ECO:0007669"/>
    <property type="project" value="UniProtKB-UniRule"/>
</dbReference>
<dbReference type="GO" id="GO:0019799">
    <property type="term" value="F:tubulin N-acetyltransferase activity"/>
    <property type="evidence" value="ECO:0007669"/>
    <property type="project" value="UniProtKB-UniRule"/>
</dbReference>
<feature type="region of interest" description="Disordered" evidence="6">
    <location>
        <begin position="833"/>
        <end position="866"/>
    </location>
</feature>
<evidence type="ECO:0000256" key="5">
    <source>
        <dbReference type="HAMAP-Rule" id="MF_03130"/>
    </source>
</evidence>
<feature type="region of interest" description="Disordered" evidence="6">
    <location>
        <begin position="621"/>
        <end position="647"/>
    </location>
</feature>
<dbReference type="GO" id="GO:0005874">
    <property type="term" value="C:microtubule"/>
    <property type="evidence" value="ECO:0007669"/>
    <property type="project" value="InterPro"/>
</dbReference>
<feature type="compositionally biased region" description="Polar residues" evidence="6">
    <location>
        <begin position="366"/>
        <end position="379"/>
    </location>
</feature>
<dbReference type="Gene3D" id="3.40.630.30">
    <property type="match status" value="1"/>
</dbReference>
<evidence type="ECO:0000313" key="8">
    <source>
        <dbReference type="EMBL" id="CAG9833103.1"/>
    </source>
</evidence>
<dbReference type="PROSITE" id="PS51730">
    <property type="entry name" value="GNAT_ATAT"/>
    <property type="match status" value="1"/>
</dbReference>
<feature type="domain" description="N-acetyltransferase" evidence="7">
    <location>
        <begin position="1"/>
        <end position="187"/>
    </location>
</feature>
<evidence type="ECO:0000259" key="7">
    <source>
        <dbReference type="PROSITE" id="PS51730"/>
    </source>
</evidence>
<evidence type="ECO:0000256" key="1">
    <source>
        <dbReference type="ARBA" id="ARBA00022679"/>
    </source>
</evidence>
<feature type="compositionally biased region" description="Polar residues" evidence="6">
    <location>
        <begin position="534"/>
        <end position="578"/>
    </location>
</feature>
<comment type="function">
    <text evidence="5">Specifically acetylates 'Lys-40' in alpha-tubulin on the lumenal side of microtubules. Promotes microtubule destabilization and accelerates microtubule dynamics; this activity may be independent of acetylation activity. Acetylates alpha-tubulin with a slow enzymatic rate, due to a catalytic site that is not optimized for acetyl transfer. Enters the microtubule through each end and diffuses quickly throughout the lumen of microtubules. Acetylates only long/old microtubules because of its slow acetylation rate since it does not have time to act on dynamically unstable microtubules before the enzyme is released.</text>
</comment>
<feature type="region of interest" description="Disordered" evidence="6">
    <location>
        <begin position="1158"/>
        <end position="1180"/>
    </location>
</feature>
<gene>
    <name evidence="8" type="ORF">DIABBA_LOCUS6527</name>
</gene>
<accession>A0A9N9XEQ0</accession>
<dbReference type="Proteomes" id="UP001153709">
    <property type="component" value="Chromosome 4"/>
</dbReference>
<dbReference type="PANTHER" id="PTHR12327">
    <property type="entry name" value="ALPHA-TUBULIN N-ACETYLTRANSFERASE 1"/>
    <property type="match status" value="1"/>
</dbReference>
<reference evidence="8" key="1">
    <citation type="submission" date="2022-01" db="EMBL/GenBank/DDBJ databases">
        <authorList>
            <person name="King R."/>
        </authorList>
    </citation>
    <scope>NUCLEOTIDE SEQUENCE</scope>
</reference>
<proteinExistence type="inferred from homology"/>
<evidence type="ECO:0000256" key="4">
    <source>
        <dbReference type="ARBA" id="ARBA00066570"/>
    </source>
</evidence>
<dbReference type="FunFam" id="3.40.630.30:FF:000060">
    <property type="entry name" value="Alpha-tubulin N-acetyltransferase 1"/>
    <property type="match status" value="1"/>
</dbReference>
<keyword evidence="9" id="KW-1185">Reference proteome</keyword>